<sequence length="286" mass="33501">MALKMNLRLGTGMPNVNGQKKIRHILSLSGGKDSAALAIYMRDRIDGMEYIFHDSGKELPETYEYLERLEGYLGTKVVRTTFGTTFDDLLRRYGGILPSNHRRWCTKMMKLKPFEDYVGNDECVNYIGIRADEDRVGYISHKPNIIASFPFRDDGIAYEDVVRILMESGIGLPPYIEWGRSRSGCYFCFYQQKIEWVRLKQKHPEYYEMAKAYEKPNRVNGNVFFWCKEESLEDLEQPERMQQIIENWEKSQEKQRQRRKDVPLASILAGMEYEPPTREGCLICQL</sequence>
<dbReference type="Proteomes" id="UP000663651">
    <property type="component" value="Chromosome"/>
</dbReference>
<evidence type="ECO:0000259" key="1">
    <source>
        <dbReference type="Pfam" id="PF01507"/>
    </source>
</evidence>
<dbReference type="InterPro" id="IPR014729">
    <property type="entry name" value="Rossmann-like_a/b/a_fold"/>
</dbReference>
<dbReference type="Gene3D" id="3.40.50.620">
    <property type="entry name" value="HUPs"/>
    <property type="match status" value="1"/>
</dbReference>
<keyword evidence="3" id="KW-1185">Reference proteome</keyword>
<dbReference type="RefSeq" id="WP_207163276.1">
    <property type="nucleotide sequence ID" value="NZ_CP071382.1"/>
</dbReference>
<protein>
    <submittedName>
        <fullName evidence="2">Phosphoadenosine phosphosulfate reductase family protein</fullName>
    </submittedName>
</protein>
<gene>
    <name evidence="2" type="ORF">JZM60_15390</name>
</gene>
<dbReference type="PANTHER" id="PTHR43196">
    <property type="entry name" value="SULFATE ADENYLYLTRANSFERASE SUBUNIT 2"/>
    <property type="match status" value="1"/>
</dbReference>
<dbReference type="InterPro" id="IPR002500">
    <property type="entry name" value="PAPS_reduct_dom"/>
</dbReference>
<dbReference type="InterPro" id="IPR050128">
    <property type="entry name" value="Sulfate_adenylyltrnsfr_sub2"/>
</dbReference>
<feature type="domain" description="Phosphoadenosine phosphosulphate reductase" evidence="1">
    <location>
        <begin position="24"/>
        <end position="135"/>
    </location>
</feature>
<proteinExistence type="predicted"/>
<accession>A0ABX7Q2Q8</accession>
<dbReference type="EMBL" id="CP071382">
    <property type="protein sequence ID" value="QSV45482.1"/>
    <property type="molecule type" value="Genomic_DNA"/>
</dbReference>
<dbReference type="Pfam" id="PF01507">
    <property type="entry name" value="PAPS_reduct"/>
    <property type="match status" value="1"/>
</dbReference>
<name>A0ABX7Q2Q8_9BACT</name>
<evidence type="ECO:0000313" key="3">
    <source>
        <dbReference type="Proteomes" id="UP000663651"/>
    </source>
</evidence>
<evidence type="ECO:0000313" key="2">
    <source>
        <dbReference type="EMBL" id="QSV45482.1"/>
    </source>
</evidence>
<organism evidence="2 3">
    <name type="scientific">Geobacter benzoatilyticus</name>
    <dbReference type="NCBI Taxonomy" id="2815309"/>
    <lineage>
        <taxon>Bacteria</taxon>
        <taxon>Pseudomonadati</taxon>
        <taxon>Thermodesulfobacteriota</taxon>
        <taxon>Desulfuromonadia</taxon>
        <taxon>Geobacterales</taxon>
        <taxon>Geobacteraceae</taxon>
        <taxon>Geobacter</taxon>
    </lineage>
</organism>
<reference evidence="2 3" key="1">
    <citation type="submission" date="2021-03" db="EMBL/GenBank/DDBJ databases">
        <title>Geobacter metallireducens gen. nov. sp. nov., a microorganism capable of coupling the complete oxidation of organic compounds to the reduction of iron and other metals.</title>
        <authorList>
            <person name="Li Y."/>
        </authorList>
    </citation>
    <scope>NUCLEOTIDE SEQUENCE [LARGE SCALE GENOMIC DNA]</scope>
    <source>
        <strain evidence="2 3">Jerry-YX</strain>
    </source>
</reference>
<dbReference type="PANTHER" id="PTHR43196:SF2">
    <property type="entry name" value="PHOSPHOADENOSINE PHOSPHOSULFATE REDUCTASE"/>
    <property type="match status" value="1"/>
</dbReference>
<dbReference type="SUPFAM" id="SSF52402">
    <property type="entry name" value="Adenine nucleotide alpha hydrolases-like"/>
    <property type="match status" value="1"/>
</dbReference>